<protein>
    <submittedName>
        <fullName evidence="3">Protein phosphatase 2C</fullName>
    </submittedName>
</protein>
<dbReference type="Gene3D" id="3.60.40.10">
    <property type="entry name" value="PPM-type phosphatase domain"/>
    <property type="match status" value="1"/>
</dbReference>
<organism evidence="3 4">
    <name type="scientific">Thermostaphylospora chromogena</name>
    <dbReference type="NCBI Taxonomy" id="35622"/>
    <lineage>
        <taxon>Bacteria</taxon>
        <taxon>Bacillati</taxon>
        <taxon>Actinomycetota</taxon>
        <taxon>Actinomycetes</taxon>
        <taxon>Streptosporangiales</taxon>
        <taxon>Thermomonosporaceae</taxon>
        <taxon>Thermostaphylospora</taxon>
    </lineage>
</organism>
<evidence type="ECO:0000313" key="4">
    <source>
        <dbReference type="Proteomes" id="UP000217103"/>
    </source>
</evidence>
<dbReference type="AlphaFoldDB" id="A0A1H1H6I6"/>
<dbReference type="EMBL" id="FNKK01000002">
    <property type="protein sequence ID" value="SDR21057.1"/>
    <property type="molecule type" value="Genomic_DNA"/>
</dbReference>
<dbReference type="InterPro" id="IPR001932">
    <property type="entry name" value="PPM-type_phosphatase-like_dom"/>
</dbReference>
<dbReference type="OrthoDB" id="3190646at2"/>
<evidence type="ECO:0000259" key="2">
    <source>
        <dbReference type="Pfam" id="PF13672"/>
    </source>
</evidence>
<feature type="compositionally biased region" description="Basic and acidic residues" evidence="1">
    <location>
        <begin position="232"/>
        <end position="246"/>
    </location>
</feature>
<dbReference type="STRING" id="35622.SAMN04489764_4104"/>
<dbReference type="RefSeq" id="WP_093261108.1">
    <property type="nucleotide sequence ID" value="NZ_FNKK01000002.1"/>
</dbReference>
<gene>
    <name evidence="3" type="ORF">SAMN04489764_4104</name>
</gene>
<evidence type="ECO:0000256" key="1">
    <source>
        <dbReference type="SAM" id="MobiDB-lite"/>
    </source>
</evidence>
<keyword evidence="4" id="KW-1185">Reference proteome</keyword>
<sequence length="258" mass="27656">MHTAHATRPAPDTPGRANEDYVLTGPGWAVVLDGATAPAGVDSGCEHDVPWLVAHLAAALARQLTTRPDTELTGILATAIRDTMRAHEHTCDLTNPDSPSSTAAIVRERDDMLDYLVLCDSPIAIRRRDGRLLVVDDDRTDHLPGGRPYPRALVTSLRNQPGGFWVASTRPDAAEHALTGSLPAADVSGVLMVTDGVSRLVDWYGHTWEALVDVAAAEGPARLVELVRDAERKHGPREGGKTHDDATAVWLSRPSGGR</sequence>
<accession>A0A1H1H6I6</accession>
<feature type="region of interest" description="Disordered" evidence="1">
    <location>
        <begin position="232"/>
        <end position="258"/>
    </location>
</feature>
<dbReference type="SUPFAM" id="SSF81606">
    <property type="entry name" value="PP2C-like"/>
    <property type="match status" value="1"/>
</dbReference>
<dbReference type="InterPro" id="IPR036457">
    <property type="entry name" value="PPM-type-like_dom_sf"/>
</dbReference>
<name>A0A1H1H6I6_9ACTN</name>
<dbReference type="Proteomes" id="UP000217103">
    <property type="component" value="Unassembled WGS sequence"/>
</dbReference>
<feature type="domain" description="PPM-type phosphatase" evidence="2">
    <location>
        <begin position="28"/>
        <end position="225"/>
    </location>
</feature>
<dbReference type="Pfam" id="PF13672">
    <property type="entry name" value="PP2C_2"/>
    <property type="match status" value="1"/>
</dbReference>
<reference evidence="3 4" key="1">
    <citation type="submission" date="2016-10" db="EMBL/GenBank/DDBJ databases">
        <authorList>
            <person name="de Groot N.N."/>
        </authorList>
    </citation>
    <scope>NUCLEOTIDE SEQUENCE [LARGE SCALE GENOMIC DNA]</scope>
    <source>
        <strain evidence="3 4">DSM 43794</strain>
    </source>
</reference>
<proteinExistence type="predicted"/>
<evidence type="ECO:0000313" key="3">
    <source>
        <dbReference type="EMBL" id="SDR21057.1"/>
    </source>
</evidence>